<evidence type="ECO:0000256" key="3">
    <source>
        <dbReference type="ARBA" id="ARBA00022898"/>
    </source>
</evidence>
<keyword evidence="8" id="KW-1185">Reference proteome</keyword>
<comment type="caution">
    <text evidence="7">The sequence shown here is derived from an EMBL/GenBank/DDBJ whole genome shotgun (WGS) entry which is preliminary data.</text>
</comment>
<comment type="similarity">
    <text evidence="5">Belongs to the class-II pyridoxal-phosphate-dependent aminotransferase family. MalY/PatB cystathionine beta-lyase subfamily.</text>
</comment>
<dbReference type="EMBL" id="JBBAXC010000009">
    <property type="protein sequence ID" value="MEI5907784.1"/>
    <property type="molecule type" value="Genomic_DNA"/>
</dbReference>
<accession>A0ABU8HF32</accession>
<dbReference type="InterPro" id="IPR027619">
    <property type="entry name" value="C-S_lyase_PatB-like"/>
</dbReference>
<dbReference type="InterPro" id="IPR015422">
    <property type="entry name" value="PyrdxlP-dep_Trfase_small"/>
</dbReference>
<dbReference type="NCBIfam" id="TIGR04350">
    <property type="entry name" value="C_S_lyase_PatB"/>
    <property type="match status" value="1"/>
</dbReference>
<dbReference type="PANTHER" id="PTHR43525:SF1">
    <property type="entry name" value="PROTEIN MALY"/>
    <property type="match status" value="1"/>
</dbReference>
<dbReference type="InterPro" id="IPR015424">
    <property type="entry name" value="PyrdxlP-dep_Trfase"/>
</dbReference>
<dbReference type="InterPro" id="IPR004839">
    <property type="entry name" value="Aminotransferase_I/II_large"/>
</dbReference>
<dbReference type="Gene3D" id="3.90.1150.10">
    <property type="entry name" value="Aspartate Aminotransferase, domain 1"/>
    <property type="match status" value="1"/>
</dbReference>
<dbReference type="Pfam" id="PF00155">
    <property type="entry name" value="Aminotran_1_2"/>
    <property type="match status" value="1"/>
</dbReference>
<comment type="cofactor">
    <cofactor evidence="1">
        <name>pyridoxal 5'-phosphate</name>
        <dbReference type="ChEBI" id="CHEBI:597326"/>
    </cofactor>
</comment>
<sequence length="384" mass="43801">MENFDRIINRKATASVKWDMAESIFGERDLLPLWVADMDFEAPLPVKEALNKRVQHGIYGYSYPTTEVKSSITNWFKSRHSWSFSQDAILYSPGVVPSIATAIQSLTEKGDRILIQTPVYYPFFQLIQENDRKVVDCPLVIQNDQYHIDFDAFEECLKQGVKLFLFCSPHNPVGRVWTNEEQTKIADLCKAYNVIIISDEIHCDLVYSPHTHIPIAKANQDHVITLTAPSKTFNIAGLQSALMIIENQQLRVKIENSQKKQGFFTVNALGLVAMEAAYRDGAQWVDELLAYLEKNKKFVSSYLVQHLPNVKMIDAQGTFLLWLDFRETGFHEEEVNKRLLSKGKIALERGSKYGDAGAGFFRLNIGCSRDQLETAMHKMKQALQ</sequence>
<dbReference type="EC" id="4.4.1.13" evidence="2"/>
<dbReference type="PANTHER" id="PTHR43525">
    <property type="entry name" value="PROTEIN MALY"/>
    <property type="match status" value="1"/>
</dbReference>
<evidence type="ECO:0000256" key="5">
    <source>
        <dbReference type="ARBA" id="ARBA00037974"/>
    </source>
</evidence>
<evidence type="ECO:0000256" key="1">
    <source>
        <dbReference type="ARBA" id="ARBA00001933"/>
    </source>
</evidence>
<dbReference type="Gene3D" id="3.40.640.10">
    <property type="entry name" value="Type I PLP-dependent aspartate aminotransferase-like (Major domain)"/>
    <property type="match status" value="1"/>
</dbReference>
<dbReference type="CDD" id="cd00609">
    <property type="entry name" value="AAT_like"/>
    <property type="match status" value="1"/>
</dbReference>
<dbReference type="InterPro" id="IPR051798">
    <property type="entry name" value="Class-II_PLP-Dep_Aminotrans"/>
</dbReference>
<reference evidence="7 8" key="1">
    <citation type="journal article" date="2018" name="J. Microbiol.">
        <title>Bacillus spongiae sp. nov., isolated from sponge of Jeju Island.</title>
        <authorList>
            <person name="Lee G.E."/>
            <person name="Im W.T."/>
            <person name="Park J.S."/>
        </authorList>
    </citation>
    <scope>NUCLEOTIDE SEQUENCE [LARGE SCALE GENOMIC DNA]</scope>
    <source>
        <strain evidence="7 8">135PIL107-10</strain>
    </source>
</reference>
<keyword evidence="4 7" id="KW-0456">Lyase</keyword>
<evidence type="ECO:0000313" key="7">
    <source>
        <dbReference type="EMBL" id="MEI5907784.1"/>
    </source>
</evidence>
<evidence type="ECO:0000256" key="2">
    <source>
        <dbReference type="ARBA" id="ARBA00012224"/>
    </source>
</evidence>
<evidence type="ECO:0000256" key="4">
    <source>
        <dbReference type="ARBA" id="ARBA00023239"/>
    </source>
</evidence>
<organism evidence="7 8">
    <name type="scientific">Bacillus spongiae</name>
    <dbReference type="NCBI Taxonomy" id="2683610"/>
    <lineage>
        <taxon>Bacteria</taxon>
        <taxon>Bacillati</taxon>
        <taxon>Bacillota</taxon>
        <taxon>Bacilli</taxon>
        <taxon>Bacillales</taxon>
        <taxon>Bacillaceae</taxon>
        <taxon>Bacillus</taxon>
    </lineage>
</organism>
<proteinExistence type="inferred from homology"/>
<evidence type="ECO:0000313" key="8">
    <source>
        <dbReference type="Proteomes" id="UP001312865"/>
    </source>
</evidence>
<evidence type="ECO:0000259" key="6">
    <source>
        <dbReference type="Pfam" id="PF00155"/>
    </source>
</evidence>
<dbReference type="GO" id="GO:0047804">
    <property type="term" value="F:cysteine-S-conjugate beta-lyase activity"/>
    <property type="evidence" value="ECO:0007669"/>
    <property type="project" value="UniProtKB-EC"/>
</dbReference>
<dbReference type="SUPFAM" id="SSF53383">
    <property type="entry name" value="PLP-dependent transferases"/>
    <property type="match status" value="1"/>
</dbReference>
<keyword evidence="3" id="KW-0663">Pyridoxal phosphate</keyword>
<dbReference type="InterPro" id="IPR015421">
    <property type="entry name" value="PyrdxlP-dep_Trfase_major"/>
</dbReference>
<dbReference type="Proteomes" id="UP001312865">
    <property type="component" value="Unassembled WGS sequence"/>
</dbReference>
<gene>
    <name evidence="7" type="ORF">WAK64_12045</name>
</gene>
<feature type="domain" description="Aminotransferase class I/classII large" evidence="6">
    <location>
        <begin position="33"/>
        <end position="377"/>
    </location>
</feature>
<name>A0ABU8HF32_9BACI</name>
<protein>
    <recommendedName>
        <fullName evidence="2">cysteine-S-conjugate beta-lyase</fullName>
        <ecNumber evidence="2">4.4.1.13</ecNumber>
    </recommendedName>
</protein>
<dbReference type="RefSeq" id="WP_336587226.1">
    <property type="nucleotide sequence ID" value="NZ_JBBAXC010000009.1"/>
</dbReference>